<feature type="transmembrane region" description="Helical" evidence="1">
    <location>
        <begin position="33"/>
        <end position="51"/>
    </location>
</feature>
<feature type="transmembrane region" description="Helical" evidence="1">
    <location>
        <begin position="112"/>
        <end position="132"/>
    </location>
</feature>
<sequence>MGKYDKILTIGLLILETFYFVLIKSLPENAAKYPMFVCMLLLVLTIMLGIKSFTSKEKYEEKIFADLQLKQFLFIIVISAIYIFLIELLGFFVTTLVYLMLTMIGLKANIKLSAITSVGFCILIYLVFVAFLRVPVPSGFLI</sequence>
<keyword evidence="1" id="KW-1133">Transmembrane helix</keyword>
<protein>
    <submittedName>
        <fullName evidence="3">Tripartite tricarboxylate transporter TctB family</fullName>
    </submittedName>
</protein>
<keyword evidence="1" id="KW-0812">Transmembrane</keyword>
<evidence type="ECO:0000259" key="2">
    <source>
        <dbReference type="Pfam" id="PF07331"/>
    </source>
</evidence>
<keyword evidence="1" id="KW-0472">Membrane</keyword>
<feature type="transmembrane region" description="Helical" evidence="1">
    <location>
        <begin position="7"/>
        <end position="27"/>
    </location>
</feature>
<reference evidence="3 4" key="1">
    <citation type="submission" date="2018-06" db="EMBL/GenBank/DDBJ databases">
        <authorList>
            <consortium name="Pathogen Informatics"/>
            <person name="Doyle S."/>
        </authorList>
    </citation>
    <scope>NUCLEOTIDE SEQUENCE [LARGE SCALE GENOMIC DNA]</scope>
    <source>
        <strain evidence="3 4">NCTC12112</strain>
    </source>
</reference>
<feature type="transmembrane region" description="Helical" evidence="1">
    <location>
        <begin position="72"/>
        <end position="100"/>
    </location>
</feature>
<dbReference type="AlphaFoldDB" id="A0AAX2J704"/>
<dbReference type="RefSeq" id="WP_005979360.1">
    <property type="nucleotide sequence ID" value="NZ_BAABXY010000001.1"/>
</dbReference>
<organism evidence="3 4">
    <name type="scientific">Fusobacterium ulcerans</name>
    <dbReference type="NCBI Taxonomy" id="861"/>
    <lineage>
        <taxon>Bacteria</taxon>
        <taxon>Fusobacteriati</taxon>
        <taxon>Fusobacteriota</taxon>
        <taxon>Fusobacteriia</taxon>
        <taxon>Fusobacteriales</taxon>
        <taxon>Fusobacteriaceae</taxon>
        <taxon>Fusobacterium</taxon>
    </lineage>
</organism>
<accession>A0AAX2J704</accession>
<dbReference type="Pfam" id="PF07331">
    <property type="entry name" value="TctB"/>
    <property type="match status" value="1"/>
</dbReference>
<evidence type="ECO:0000256" key="1">
    <source>
        <dbReference type="SAM" id="Phobius"/>
    </source>
</evidence>
<feature type="domain" description="DUF1468" evidence="2">
    <location>
        <begin position="23"/>
        <end position="137"/>
    </location>
</feature>
<dbReference type="KEGG" id="ful:C4N20_09340"/>
<dbReference type="EMBL" id="LS483487">
    <property type="protein sequence ID" value="SQJ00067.1"/>
    <property type="molecule type" value="Genomic_DNA"/>
</dbReference>
<gene>
    <name evidence="3" type="ORF">NCTC12112_00422</name>
</gene>
<dbReference type="Proteomes" id="UP000249008">
    <property type="component" value="Chromosome 1"/>
</dbReference>
<evidence type="ECO:0000313" key="4">
    <source>
        <dbReference type="Proteomes" id="UP000249008"/>
    </source>
</evidence>
<dbReference type="InterPro" id="IPR009936">
    <property type="entry name" value="DUF1468"/>
</dbReference>
<proteinExistence type="predicted"/>
<dbReference type="GeneID" id="78455014"/>
<evidence type="ECO:0000313" key="3">
    <source>
        <dbReference type="EMBL" id="SQJ00067.1"/>
    </source>
</evidence>
<name>A0AAX2J704_9FUSO</name>